<gene>
    <name evidence="1" type="ORF">Cboi01_000573800</name>
</gene>
<comment type="caution">
    <text evidence="1">The sequence shown here is derived from an EMBL/GenBank/DDBJ whole genome shotgun (WGS) entry which is preliminary data.</text>
</comment>
<name>A0ACB5U3A9_CANBO</name>
<keyword evidence="2" id="KW-1185">Reference proteome</keyword>
<sequence length="388" mass="45171">MILNIRNLIPRNSIRINPLRNLTQLNRVNIVSTNNNNIINLQNVKNSYNFIRYKSDLINRIPGESKQTNQLKDRLPTSLNLSKEAIPTLLPRPGVPRASNTMPLKKMLYILKQKQEPELIYDAEPHKLYFVFCYCFAIVFFIYALNTYSIGSELVIGMYKDNDMNLDNLKLNLQVIMNFGIVAILTLGPLIAGSVFILFPSRLIRRMWYLPGKIEHIRFTTHPMIPYRPSPVITLPLSELSRHQRSRIWTNKGFYGTNDSSFFFFIKEKGKKSPWIMDRKGFFWGDGRVFDVLFGKETIEQAERGEKFDEKIGKMIKKGKEEEKKLKKELGFGWRYKAQGKLMIEDLNKLKKIIKNDSLINGNNSDNSDNKSLPEEENDKNKKLINKK</sequence>
<proteinExistence type="predicted"/>
<evidence type="ECO:0000313" key="1">
    <source>
        <dbReference type="EMBL" id="GMF01079.1"/>
    </source>
</evidence>
<dbReference type="EMBL" id="BSXV01004719">
    <property type="protein sequence ID" value="GMF01079.1"/>
    <property type="molecule type" value="Genomic_DNA"/>
</dbReference>
<dbReference type="Proteomes" id="UP001165101">
    <property type="component" value="Unassembled WGS sequence"/>
</dbReference>
<reference evidence="1" key="1">
    <citation type="submission" date="2023-04" db="EMBL/GenBank/DDBJ databases">
        <title>Candida boidinii NBRC 1967.</title>
        <authorList>
            <person name="Ichikawa N."/>
            <person name="Sato H."/>
            <person name="Tonouchi N."/>
        </authorList>
    </citation>
    <scope>NUCLEOTIDE SEQUENCE</scope>
    <source>
        <strain evidence="1">NBRC 1967</strain>
    </source>
</reference>
<organism evidence="1 2">
    <name type="scientific">Candida boidinii</name>
    <name type="common">Yeast</name>
    <dbReference type="NCBI Taxonomy" id="5477"/>
    <lineage>
        <taxon>Eukaryota</taxon>
        <taxon>Fungi</taxon>
        <taxon>Dikarya</taxon>
        <taxon>Ascomycota</taxon>
        <taxon>Saccharomycotina</taxon>
        <taxon>Pichiomycetes</taxon>
        <taxon>Pichiales</taxon>
        <taxon>Pichiaceae</taxon>
        <taxon>Ogataea</taxon>
        <taxon>Ogataea/Candida clade</taxon>
    </lineage>
</organism>
<accession>A0ACB5U3A9</accession>
<protein>
    <submittedName>
        <fullName evidence="1">Unnamed protein product</fullName>
    </submittedName>
</protein>
<evidence type="ECO:0000313" key="2">
    <source>
        <dbReference type="Proteomes" id="UP001165101"/>
    </source>
</evidence>